<feature type="region of interest" description="Disordered" evidence="11">
    <location>
        <begin position="455"/>
        <end position="528"/>
    </location>
</feature>
<keyword evidence="8 10" id="KW-0675">Receptor</keyword>
<dbReference type="InterPro" id="IPR050569">
    <property type="entry name" value="TAAR"/>
</dbReference>
<dbReference type="PANTHER" id="PTHR24249:SF406">
    <property type="entry name" value="G-PROTEIN COUPLED RECEPTORS FAMILY 1 PROFILE DOMAIN-CONTAINING PROTEIN"/>
    <property type="match status" value="1"/>
</dbReference>
<feature type="transmembrane region" description="Helical" evidence="12">
    <location>
        <begin position="142"/>
        <end position="160"/>
    </location>
</feature>
<sequence length="528" mass="56959">MIKSENLGHVLLAIRVIGLYSDEEFKSYFRLNLMGVCNDWACPRPSTDCPVATGTRSESLHHRHCGAHETVFVRFEFSERDRDIDEGENIRRHGLVEGGGGGRLLLCHLALVGCLLCTLFLVSSTPPLLSARPLLPCPLAGPLFTLLHPLALYTLCGLNCDRYVAIAAPLHYASLVQPRKVAAGLCLAWLVSVSLAVPPLFISEYRYSQGLLACTPDLSAKGALWYSAIYTALTLLLPAALIMACNLKVLMIARYHRHRIARAIFEVTLSAQVTITHQKNPFLMSSGGGNSGGNRWAGRSASASVLQLVGSLIILYTPYYTLMLWQALGRIPSQGLLTVASSLLACTPPLNGLLYGLKNKLLRRAFRHYWRKKMTKSELDHEIQARTPSRRPSLTPQRVWRPVSTGALGVPSSSPHTLRHSATSTSILAARSSGGVGHADGASMASRGISLAGTRYKAASGRPKITVTRASSTEERAPPPPPVRIKVRLGGSSSSVSGDSDVTQEDWGGGWALATSSTSLPARTADPT</sequence>
<feature type="compositionally biased region" description="Low complexity" evidence="11">
    <location>
        <begin position="490"/>
        <end position="501"/>
    </location>
</feature>
<dbReference type="AlphaFoldDB" id="T1I4K8"/>
<evidence type="ECO:0000313" key="14">
    <source>
        <dbReference type="EnsemblMetazoa" id="RPRC011227-PA"/>
    </source>
</evidence>
<dbReference type="EnsemblMetazoa" id="RPRC011227-RA">
    <property type="protein sequence ID" value="RPRC011227-PA"/>
    <property type="gene ID" value="RPRC011227"/>
</dbReference>
<feature type="transmembrane region" description="Helical" evidence="12">
    <location>
        <begin position="334"/>
        <end position="357"/>
    </location>
</feature>
<dbReference type="VEuPathDB" id="VectorBase:RPRC011227"/>
<keyword evidence="9 10" id="KW-0807">Transducer</keyword>
<name>T1I4K8_RHOPR</name>
<dbReference type="eggNOG" id="KOG3656">
    <property type="taxonomic scope" value="Eukaryota"/>
</dbReference>
<protein>
    <submittedName>
        <fullName evidence="14">G_PROTEIN_RECEP_F1_2 domain-containing protein</fullName>
    </submittedName>
</protein>
<feature type="transmembrane region" description="Helical" evidence="12">
    <location>
        <begin position="181"/>
        <end position="203"/>
    </location>
</feature>
<dbReference type="Proteomes" id="UP000015103">
    <property type="component" value="Unassembled WGS sequence"/>
</dbReference>
<reference evidence="14" key="1">
    <citation type="submission" date="2015-05" db="UniProtKB">
        <authorList>
            <consortium name="EnsemblMetazoa"/>
        </authorList>
    </citation>
    <scope>IDENTIFICATION</scope>
</reference>
<feature type="transmembrane region" description="Helical" evidence="12">
    <location>
        <begin position="223"/>
        <end position="247"/>
    </location>
</feature>
<keyword evidence="5 12" id="KW-1133">Transmembrane helix</keyword>
<dbReference type="PROSITE" id="PS00237">
    <property type="entry name" value="G_PROTEIN_RECEP_F1_1"/>
    <property type="match status" value="1"/>
</dbReference>
<evidence type="ECO:0000256" key="9">
    <source>
        <dbReference type="ARBA" id="ARBA00023224"/>
    </source>
</evidence>
<evidence type="ECO:0000256" key="7">
    <source>
        <dbReference type="ARBA" id="ARBA00023136"/>
    </source>
</evidence>
<evidence type="ECO:0000256" key="2">
    <source>
        <dbReference type="ARBA" id="ARBA00010663"/>
    </source>
</evidence>
<dbReference type="InterPro" id="IPR017452">
    <property type="entry name" value="GPCR_Rhodpsn_7TM"/>
</dbReference>
<dbReference type="PRINTS" id="PR00237">
    <property type="entry name" value="GPCRRHODOPSN"/>
</dbReference>
<dbReference type="PROSITE" id="PS50262">
    <property type="entry name" value="G_PROTEIN_RECEP_F1_2"/>
    <property type="match status" value="1"/>
</dbReference>
<dbReference type="EMBL" id="ACPB03014987">
    <property type="status" value="NOT_ANNOTATED_CDS"/>
    <property type="molecule type" value="Genomic_DNA"/>
</dbReference>
<dbReference type="GO" id="GO:0004930">
    <property type="term" value="F:G protein-coupled receptor activity"/>
    <property type="evidence" value="ECO:0007669"/>
    <property type="project" value="UniProtKB-KW"/>
</dbReference>
<organism evidence="14 15">
    <name type="scientific">Rhodnius prolixus</name>
    <name type="common">Triatomid bug</name>
    <dbReference type="NCBI Taxonomy" id="13249"/>
    <lineage>
        <taxon>Eukaryota</taxon>
        <taxon>Metazoa</taxon>
        <taxon>Ecdysozoa</taxon>
        <taxon>Arthropoda</taxon>
        <taxon>Hexapoda</taxon>
        <taxon>Insecta</taxon>
        <taxon>Pterygota</taxon>
        <taxon>Neoptera</taxon>
        <taxon>Paraneoptera</taxon>
        <taxon>Hemiptera</taxon>
        <taxon>Heteroptera</taxon>
        <taxon>Panheteroptera</taxon>
        <taxon>Cimicomorpha</taxon>
        <taxon>Reduviidae</taxon>
        <taxon>Triatominae</taxon>
        <taxon>Rhodnius</taxon>
    </lineage>
</organism>
<evidence type="ECO:0000256" key="8">
    <source>
        <dbReference type="ARBA" id="ARBA00023170"/>
    </source>
</evidence>
<keyword evidence="7 12" id="KW-0472">Membrane</keyword>
<dbReference type="OMA" id="MVRMACV"/>
<dbReference type="InParanoid" id="T1I4K8"/>
<dbReference type="EMBL" id="ACPB03014988">
    <property type="status" value="NOT_ANNOTATED_CDS"/>
    <property type="molecule type" value="Genomic_DNA"/>
</dbReference>
<feature type="transmembrane region" description="Helical" evidence="12">
    <location>
        <begin position="101"/>
        <end position="122"/>
    </location>
</feature>
<keyword evidence="6 10" id="KW-0297">G-protein coupled receptor</keyword>
<dbReference type="PANTHER" id="PTHR24249">
    <property type="entry name" value="HISTAMINE RECEPTOR-RELATED G-PROTEIN COUPLED RECEPTOR"/>
    <property type="match status" value="1"/>
</dbReference>
<evidence type="ECO:0000256" key="3">
    <source>
        <dbReference type="ARBA" id="ARBA00022475"/>
    </source>
</evidence>
<feature type="transmembrane region" description="Helical" evidence="12">
    <location>
        <begin position="305"/>
        <end position="328"/>
    </location>
</feature>
<dbReference type="STRING" id="13249.T1I4K8"/>
<comment type="similarity">
    <text evidence="2 10">Belongs to the G-protein coupled receptor 1 family.</text>
</comment>
<keyword evidence="4 10" id="KW-0812">Transmembrane</keyword>
<evidence type="ECO:0000256" key="10">
    <source>
        <dbReference type="RuleBase" id="RU000688"/>
    </source>
</evidence>
<feature type="domain" description="G-protein coupled receptors family 1 profile" evidence="13">
    <location>
        <begin position="137"/>
        <end position="355"/>
    </location>
</feature>
<dbReference type="HOGENOM" id="CLU_516133_0_0_1"/>
<proteinExistence type="inferred from homology"/>
<dbReference type="EMBL" id="ACPB03014990">
    <property type="status" value="NOT_ANNOTATED_CDS"/>
    <property type="molecule type" value="Genomic_DNA"/>
</dbReference>
<feature type="compositionally biased region" description="Polar residues" evidence="11">
    <location>
        <begin position="514"/>
        <end position="528"/>
    </location>
</feature>
<evidence type="ECO:0000259" key="13">
    <source>
        <dbReference type="PROSITE" id="PS50262"/>
    </source>
</evidence>
<evidence type="ECO:0000256" key="12">
    <source>
        <dbReference type="SAM" id="Phobius"/>
    </source>
</evidence>
<evidence type="ECO:0000256" key="11">
    <source>
        <dbReference type="SAM" id="MobiDB-lite"/>
    </source>
</evidence>
<dbReference type="Pfam" id="PF00001">
    <property type="entry name" value="7tm_1"/>
    <property type="match status" value="1"/>
</dbReference>
<evidence type="ECO:0000256" key="1">
    <source>
        <dbReference type="ARBA" id="ARBA00004651"/>
    </source>
</evidence>
<evidence type="ECO:0000256" key="4">
    <source>
        <dbReference type="ARBA" id="ARBA00022692"/>
    </source>
</evidence>
<dbReference type="SUPFAM" id="SSF81321">
    <property type="entry name" value="Family A G protein-coupled receptor-like"/>
    <property type="match status" value="1"/>
</dbReference>
<comment type="subcellular location">
    <subcellularLocation>
        <location evidence="1">Cell membrane</location>
        <topology evidence="1">Multi-pass membrane protein</topology>
    </subcellularLocation>
</comment>
<keyword evidence="15" id="KW-1185">Reference proteome</keyword>
<dbReference type="InterPro" id="IPR000276">
    <property type="entry name" value="GPCR_Rhodpsn"/>
</dbReference>
<dbReference type="GO" id="GO:0005886">
    <property type="term" value="C:plasma membrane"/>
    <property type="evidence" value="ECO:0007669"/>
    <property type="project" value="UniProtKB-SubCell"/>
</dbReference>
<dbReference type="Gene3D" id="1.20.1070.10">
    <property type="entry name" value="Rhodopsin 7-helix transmembrane proteins"/>
    <property type="match status" value="1"/>
</dbReference>
<accession>T1I4K8</accession>
<evidence type="ECO:0000256" key="5">
    <source>
        <dbReference type="ARBA" id="ARBA00022989"/>
    </source>
</evidence>
<evidence type="ECO:0000313" key="15">
    <source>
        <dbReference type="Proteomes" id="UP000015103"/>
    </source>
</evidence>
<dbReference type="CDD" id="cd00637">
    <property type="entry name" value="7tm_classA_rhodopsin-like"/>
    <property type="match status" value="1"/>
</dbReference>
<dbReference type="EMBL" id="ACPB03014989">
    <property type="status" value="NOT_ANNOTATED_CDS"/>
    <property type="molecule type" value="Genomic_DNA"/>
</dbReference>
<keyword evidence="3" id="KW-1003">Cell membrane</keyword>
<evidence type="ECO:0000256" key="6">
    <source>
        <dbReference type="ARBA" id="ARBA00023040"/>
    </source>
</evidence>